<proteinExistence type="predicted"/>
<organism evidence="1 2">
    <name type="scientific">Dermacentor silvarum</name>
    <name type="common">Tick</name>
    <dbReference type="NCBI Taxonomy" id="543639"/>
    <lineage>
        <taxon>Eukaryota</taxon>
        <taxon>Metazoa</taxon>
        <taxon>Ecdysozoa</taxon>
        <taxon>Arthropoda</taxon>
        <taxon>Chelicerata</taxon>
        <taxon>Arachnida</taxon>
        <taxon>Acari</taxon>
        <taxon>Parasitiformes</taxon>
        <taxon>Ixodida</taxon>
        <taxon>Ixodoidea</taxon>
        <taxon>Ixodidae</taxon>
        <taxon>Rhipicephalinae</taxon>
        <taxon>Dermacentor</taxon>
    </lineage>
</organism>
<reference evidence="1" key="1">
    <citation type="submission" date="2020-05" db="EMBL/GenBank/DDBJ databases">
        <title>Large-scale comparative analyses of tick genomes elucidate their genetic diversity and vector capacities.</title>
        <authorList>
            <person name="Jia N."/>
            <person name="Wang J."/>
            <person name="Shi W."/>
            <person name="Du L."/>
            <person name="Sun Y."/>
            <person name="Zhan W."/>
            <person name="Jiang J."/>
            <person name="Wang Q."/>
            <person name="Zhang B."/>
            <person name="Ji P."/>
            <person name="Sakyi L.B."/>
            <person name="Cui X."/>
            <person name="Yuan T."/>
            <person name="Jiang B."/>
            <person name="Yang W."/>
            <person name="Lam T.T.-Y."/>
            <person name="Chang Q."/>
            <person name="Ding S."/>
            <person name="Wang X."/>
            <person name="Zhu J."/>
            <person name="Ruan X."/>
            <person name="Zhao L."/>
            <person name="Wei J."/>
            <person name="Que T."/>
            <person name="Du C."/>
            <person name="Cheng J."/>
            <person name="Dai P."/>
            <person name="Han X."/>
            <person name="Huang E."/>
            <person name="Gao Y."/>
            <person name="Liu J."/>
            <person name="Shao H."/>
            <person name="Ye R."/>
            <person name="Li L."/>
            <person name="Wei W."/>
            <person name="Wang X."/>
            <person name="Wang C."/>
            <person name="Yang T."/>
            <person name="Huo Q."/>
            <person name="Li W."/>
            <person name="Guo W."/>
            <person name="Chen H."/>
            <person name="Zhou L."/>
            <person name="Ni X."/>
            <person name="Tian J."/>
            <person name="Zhou Y."/>
            <person name="Sheng Y."/>
            <person name="Liu T."/>
            <person name="Pan Y."/>
            <person name="Xia L."/>
            <person name="Li J."/>
            <person name="Zhao F."/>
            <person name="Cao W."/>
        </authorList>
    </citation>
    <scope>NUCLEOTIDE SEQUENCE</scope>
    <source>
        <strain evidence="1">Dsil-2018</strain>
    </source>
</reference>
<accession>A0ACB8DRF6</accession>
<gene>
    <name evidence="1" type="ORF">HPB49_021524</name>
</gene>
<evidence type="ECO:0000313" key="2">
    <source>
        <dbReference type="Proteomes" id="UP000821865"/>
    </source>
</evidence>
<evidence type="ECO:0000313" key="1">
    <source>
        <dbReference type="EMBL" id="KAH7974931.1"/>
    </source>
</evidence>
<protein>
    <submittedName>
        <fullName evidence="1">Uncharacterized protein</fullName>
    </submittedName>
</protein>
<keyword evidence="2" id="KW-1185">Reference proteome</keyword>
<sequence>MPDDGRRALHRVCDSVSGVNWRPTRFADDLMLTRYACCVCHVIPSTTIVLPCCHALCEQCQAGSVVQDGGSVCPLDAEPFCEDECQKWQLPERKKQNLKAYCWNEAHGCNFVGPLAALLRHFEEECAFHTFPCQQCGESVPNSQLAAHYIGGCSKGSWPGGATVVTDDVAAARKDVAEPRRNTYEDDISTLQSQVNELTQAARIQGAQLEELNAALAASLESLNGNVALAAEKFSEIIGEASQTHQRMLSWKAEERDAMARGNEGHS</sequence>
<name>A0ACB8DRF6_DERSI</name>
<dbReference type="EMBL" id="CM023479">
    <property type="protein sequence ID" value="KAH7974931.1"/>
    <property type="molecule type" value="Genomic_DNA"/>
</dbReference>
<comment type="caution">
    <text evidence="1">The sequence shown here is derived from an EMBL/GenBank/DDBJ whole genome shotgun (WGS) entry which is preliminary data.</text>
</comment>
<dbReference type="Proteomes" id="UP000821865">
    <property type="component" value="Chromosome 10"/>
</dbReference>